<organism evidence="2 3">
    <name type="scientific">Choanephora cucurbitarum</name>
    <dbReference type="NCBI Taxonomy" id="101091"/>
    <lineage>
        <taxon>Eukaryota</taxon>
        <taxon>Fungi</taxon>
        <taxon>Fungi incertae sedis</taxon>
        <taxon>Mucoromycota</taxon>
        <taxon>Mucoromycotina</taxon>
        <taxon>Mucoromycetes</taxon>
        <taxon>Mucorales</taxon>
        <taxon>Mucorineae</taxon>
        <taxon>Choanephoraceae</taxon>
        <taxon>Choanephoroideae</taxon>
        <taxon>Choanephora</taxon>
    </lineage>
</organism>
<accession>A0A1C7NKZ9</accession>
<feature type="region of interest" description="Disordered" evidence="1">
    <location>
        <begin position="71"/>
        <end position="119"/>
    </location>
</feature>
<keyword evidence="3" id="KW-1185">Reference proteome</keyword>
<gene>
    <name evidence="2" type="ORF">A0J61_02133</name>
</gene>
<protein>
    <submittedName>
        <fullName evidence="2">Uncharacterized protein</fullName>
    </submittedName>
</protein>
<comment type="caution">
    <text evidence="2">The sequence shown here is derived from an EMBL/GenBank/DDBJ whole genome shotgun (WGS) entry which is preliminary data.</text>
</comment>
<dbReference type="InParanoid" id="A0A1C7NKZ9"/>
<evidence type="ECO:0000313" key="3">
    <source>
        <dbReference type="Proteomes" id="UP000093000"/>
    </source>
</evidence>
<sequence>MSRSGDRSRCWQTGQDSKHETIEQFIDKFNTLRIKSGVQDSHVLVNYFLEALPNELVERFNITLESVSTEKKRPAHVQYETSSGSKRSSSLPNTQVNRDQGSSSDHKLVRFPRPTSGFAVSEKKPKTGMFCAFHRVTTHNTEECQARKRGDVPKNKNNCRRCGSPGWTPAHRCGSAVCSGPSDKDITVR</sequence>
<name>A0A1C7NKZ9_9FUNG</name>
<feature type="non-terminal residue" evidence="2">
    <location>
        <position position="189"/>
    </location>
</feature>
<evidence type="ECO:0000313" key="2">
    <source>
        <dbReference type="EMBL" id="OBZ89801.1"/>
    </source>
</evidence>
<feature type="compositionally biased region" description="Polar residues" evidence="1">
    <location>
        <begin position="79"/>
        <end position="103"/>
    </location>
</feature>
<dbReference type="AlphaFoldDB" id="A0A1C7NKZ9"/>
<dbReference type="STRING" id="101091.A0A1C7NKZ9"/>
<reference evidence="2 3" key="1">
    <citation type="submission" date="2016-03" db="EMBL/GenBank/DDBJ databases">
        <title>Choanephora cucurbitarum.</title>
        <authorList>
            <person name="Min B."/>
            <person name="Park H."/>
            <person name="Park J.-H."/>
            <person name="Shin H.-D."/>
            <person name="Choi I.-G."/>
        </authorList>
    </citation>
    <scope>NUCLEOTIDE SEQUENCE [LARGE SCALE GENOMIC DNA]</scope>
    <source>
        <strain evidence="2 3">KUS-F28377</strain>
    </source>
</reference>
<proteinExistence type="predicted"/>
<dbReference type="Proteomes" id="UP000093000">
    <property type="component" value="Unassembled WGS sequence"/>
</dbReference>
<dbReference type="OrthoDB" id="2288643at2759"/>
<dbReference type="EMBL" id="LUGH01000077">
    <property type="protein sequence ID" value="OBZ89801.1"/>
    <property type="molecule type" value="Genomic_DNA"/>
</dbReference>
<evidence type="ECO:0000256" key="1">
    <source>
        <dbReference type="SAM" id="MobiDB-lite"/>
    </source>
</evidence>